<evidence type="ECO:0000313" key="3">
    <source>
        <dbReference type="Proteomes" id="UP001629113"/>
    </source>
</evidence>
<gene>
    <name evidence="2" type="ORF">PVAG01_05381</name>
</gene>
<feature type="region of interest" description="Disordered" evidence="1">
    <location>
        <begin position="34"/>
        <end position="57"/>
    </location>
</feature>
<evidence type="ECO:0000313" key="2">
    <source>
        <dbReference type="EMBL" id="KAL3423634.1"/>
    </source>
</evidence>
<name>A0ABR4PJV6_9HELO</name>
<evidence type="ECO:0000256" key="1">
    <source>
        <dbReference type="SAM" id="MobiDB-lite"/>
    </source>
</evidence>
<comment type="caution">
    <text evidence="2">The sequence shown here is derived from an EMBL/GenBank/DDBJ whole genome shotgun (WGS) entry which is preliminary data.</text>
</comment>
<accession>A0ABR4PJV6</accession>
<protein>
    <submittedName>
        <fullName evidence="2">Uncharacterized protein</fullName>
    </submittedName>
</protein>
<proteinExistence type="predicted"/>
<reference evidence="2 3" key="1">
    <citation type="submission" date="2024-06" db="EMBL/GenBank/DDBJ databases">
        <title>Complete genome of Phlyctema vagabunda strain 19-DSS-EL-015.</title>
        <authorList>
            <person name="Fiorenzani C."/>
        </authorList>
    </citation>
    <scope>NUCLEOTIDE SEQUENCE [LARGE SCALE GENOMIC DNA]</scope>
    <source>
        <strain evidence="2 3">19-DSS-EL-015</strain>
    </source>
</reference>
<dbReference type="Proteomes" id="UP001629113">
    <property type="component" value="Unassembled WGS sequence"/>
</dbReference>
<dbReference type="EMBL" id="JBFCZG010000004">
    <property type="protein sequence ID" value="KAL3423634.1"/>
    <property type="molecule type" value="Genomic_DNA"/>
</dbReference>
<organism evidence="2 3">
    <name type="scientific">Phlyctema vagabunda</name>
    <dbReference type="NCBI Taxonomy" id="108571"/>
    <lineage>
        <taxon>Eukaryota</taxon>
        <taxon>Fungi</taxon>
        <taxon>Dikarya</taxon>
        <taxon>Ascomycota</taxon>
        <taxon>Pezizomycotina</taxon>
        <taxon>Leotiomycetes</taxon>
        <taxon>Helotiales</taxon>
        <taxon>Dermateaceae</taxon>
        <taxon>Phlyctema</taxon>
    </lineage>
</organism>
<keyword evidence="3" id="KW-1185">Reference proteome</keyword>
<sequence>MAEALPESCTGKLESPLTLSRRIVEDWQGFGERRDALRSPRERRRKPVLSPQTDVVDKPPFWTEATQKFSTSGLTSTSDDGLIRTSDMAKERCDVCRNQEYTRTASKAVERQLCWYRIGTKTQQQEPYTAPSWSRERLADAGVHSEHACCKEHEHALVLVRVLDVNSVHTGTHLMGVGSKGGLTLSIPGLFTSSICIRTRRPGGFDHELIISFGSLRLRGEAHYDDILSSGSTAQLLLPVRQVKGALRDPARIEGLIIRPAAHQRPGEYERMGFFRVFHAATTDWQWLAFIFSYSPLEQKTIFAATEGGSAPYTISLV</sequence>